<dbReference type="PANTHER" id="PTHR32024">
    <property type="entry name" value="TRK SYSTEM POTASSIUM UPTAKE PROTEIN TRKG-RELATED"/>
    <property type="match status" value="1"/>
</dbReference>
<keyword evidence="14" id="KW-1185">Reference proteome</keyword>
<feature type="transmembrane region" description="Helical" evidence="12">
    <location>
        <begin position="238"/>
        <end position="259"/>
    </location>
</feature>
<keyword evidence="7 12" id="KW-1133">Transmembrane helix</keyword>
<comment type="function">
    <text evidence="10">Low-affinity potassium transport system. Interacts with Trk system potassium uptake protein TrkA.</text>
</comment>
<feature type="binding site" evidence="11">
    <location>
        <position position="431"/>
    </location>
    <ligand>
        <name>K(+)</name>
        <dbReference type="ChEBI" id="CHEBI:29103"/>
    </ligand>
</feature>
<feature type="transmembrane region" description="Helical" evidence="12">
    <location>
        <begin position="389"/>
        <end position="411"/>
    </location>
</feature>
<keyword evidence="3 10" id="KW-1003">Cell membrane</keyword>
<keyword evidence="4 10" id="KW-0633">Potassium transport</keyword>
<evidence type="ECO:0000256" key="9">
    <source>
        <dbReference type="ARBA" id="ARBA00023136"/>
    </source>
</evidence>
<evidence type="ECO:0000256" key="5">
    <source>
        <dbReference type="ARBA" id="ARBA00022692"/>
    </source>
</evidence>
<keyword evidence="8 10" id="KW-0406">Ion transport</keyword>
<evidence type="ECO:0000256" key="2">
    <source>
        <dbReference type="ARBA" id="ARBA00022448"/>
    </source>
</evidence>
<dbReference type="PANTHER" id="PTHR32024:SF3">
    <property type="entry name" value="TRK SYSTEM POTASSIUM UPTAKE PROTEIN"/>
    <property type="match status" value="1"/>
</dbReference>
<dbReference type="Proteomes" id="UP000503336">
    <property type="component" value="Chromosome"/>
</dbReference>
<evidence type="ECO:0000256" key="6">
    <source>
        <dbReference type="ARBA" id="ARBA00022958"/>
    </source>
</evidence>
<evidence type="ECO:0000256" key="10">
    <source>
        <dbReference type="PIRNR" id="PIRNR006247"/>
    </source>
</evidence>
<accession>A0A7M3T6T5</accession>
<evidence type="ECO:0000256" key="12">
    <source>
        <dbReference type="SAM" id="Phobius"/>
    </source>
</evidence>
<evidence type="ECO:0000256" key="4">
    <source>
        <dbReference type="ARBA" id="ARBA00022538"/>
    </source>
</evidence>
<sequence length="482" mass="51050">MLDPRPVFYVIGLLVLGLGAAMAAPAVVEVAYGSEDWRVFALSGAITIFFGGAMTGACREQRSAGLSLQQSFLLTTSAWLALPIFGALPFMLGEPNARFVDAFFEAMSGITTTGSSVFTGLETLPKGVLLWRGMLQWFGGIGFLVFAMVFLPTMRVGGMQFFKSEAFDTLGKILPRAVEIAQSIGWIYLVLTGLCMFAYAAVGMSAFDATVHAMTTIATGGFSNNDASFGAYAPGAEYVGSFFMLLAALPFVRFVQLAAGSARPLFVDPQVKAFLCLVAVVAGVLTLFLVIEAGGFRESNLREALFNAVSILTGTGYASVDYQNWGAFPVTVIFILGFIGGCSGSTSCSIKIFRFQILAAALTTQIRLLHSPNGVFTPRYAGRPVPEDVITSVMSFLFFFLLSFGALAITLSMIGLEPITAISGAASAIANIGPGLGPEIGPAGNFAGLPDSAKWVLSFAMLLGRLELLTVLVLFTSAFWRG</sequence>
<feature type="binding site" evidence="11">
    <location>
        <position position="315"/>
    </location>
    <ligand>
        <name>K(+)</name>
        <dbReference type="ChEBI" id="CHEBI:29103"/>
    </ligand>
</feature>
<organism evidence="13 14">
    <name type="scientific">Pikeienuella piscinae</name>
    <dbReference type="NCBI Taxonomy" id="2748098"/>
    <lineage>
        <taxon>Bacteria</taxon>
        <taxon>Pseudomonadati</taxon>
        <taxon>Pseudomonadota</taxon>
        <taxon>Alphaproteobacteria</taxon>
        <taxon>Rhodobacterales</taxon>
        <taxon>Paracoccaceae</taxon>
        <taxon>Pikeienuella</taxon>
    </lineage>
</organism>
<dbReference type="EMBL" id="CP049056">
    <property type="protein sequence ID" value="QIE57716.1"/>
    <property type="molecule type" value="Genomic_DNA"/>
</dbReference>
<dbReference type="GO" id="GO:0015379">
    <property type="term" value="F:potassium:chloride symporter activity"/>
    <property type="evidence" value="ECO:0007669"/>
    <property type="project" value="InterPro"/>
</dbReference>
<protein>
    <recommendedName>
        <fullName evidence="10">Trk system potassium uptake protein</fullName>
    </recommendedName>
</protein>
<dbReference type="GO" id="GO:0046872">
    <property type="term" value="F:metal ion binding"/>
    <property type="evidence" value="ECO:0007669"/>
    <property type="project" value="UniProtKB-KW"/>
</dbReference>
<dbReference type="PIRSF" id="PIRSF006247">
    <property type="entry name" value="TrkH"/>
    <property type="match status" value="1"/>
</dbReference>
<feature type="binding site" evidence="11">
    <location>
        <position position="113"/>
    </location>
    <ligand>
        <name>K(+)</name>
        <dbReference type="ChEBI" id="CHEBI:29103"/>
    </ligand>
</feature>
<keyword evidence="9 10" id="KW-0472">Membrane</keyword>
<feature type="transmembrane region" description="Helical" evidence="12">
    <location>
        <begin position="271"/>
        <end position="291"/>
    </location>
</feature>
<evidence type="ECO:0000313" key="14">
    <source>
        <dbReference type="Proteomes" id="UP000503336"/>
    </source>
</evidence>
<dbReference type="RefSeq" id="WP_165103156.1">
    <property type="nucleotide sequence ID" value="NZ_CP049056.1"/>
</dbReference>
<dbReference type="GO" id="GO:0005886">
    <property type="term" value="C:plasma membrane"/>
    <property type="evidence" value="ECO:0007669"/>
    <property type="project" value="UniProtKB-SubCell"/>
</dbReference>
<comment type="similarity">
    <text evidence="10">Belongs to the TrkH potassium transport family.</text>
</comment>
<comment type="subcellular location">
    <subcellularLocation>
        <location evidence="10">Cell inner membrane</location>
        <topology evidence="10">Multi-pass membrane protein</topology>
    </subcellularLocation>
    <subcellularLocation>
        <location evidence="1">Cell membrane</location>
        <topology evidence="1">Multi-pass membrane protein</topology>
    </subcellularLocation>
</comment>
<feature type="transmembrane region" description="Helical" evidence="12">
    <location>
        <begin position="134"/>
        <end position="154"/>
    </location>
</feature>
<dbReference type="KEGG" id="hdh:G5B40_02265"/>
<gene>
    <name evidence="13" type="ORF">G5B40_02265</name>
</gene>
<feature type="binding site" evidence="11">
    <location>
        <position position="220"/>
    </location>
    <ligand>
        <name>K(+)</name>
        <dbReference type="ChEBI" id="CHEBI:29103"/>
    </ligand>
</feature>
<dbReference type="AlphaFoldDB" id="A0A7M3T6T5"/>
<evidence type="ECO:0000256" key="8">
    <source>
        <dbReference type="ARBA" id="ARBA00023065"/>
    </source>
</evidence>
<evidence type="ECO:0000313" key="13">
    <source>
        <dbReference type="EMBL" id="QIE57716.1"/>
    </source>
</evidence>
<keyword evidence="5 12" id="KW-0812">Transmembrane</keyword>
<name>A0A7M3T6T5_9RHOB</name>
<keyword evidence="11" id="KW-0479">Metal-binding</keyword>
<keyword evidence="10" id="KW-0997">Cell inner membrane</keyword>
<dbReference type="InterPro" id="IPR003445">
    <property type="entry name" value="Cat_transpt"/>
</dbReference>
<dbReference type="Pfam" id="PF02386">
    <property type="entry name" value="TrkH"/>
    <property type="match status" value="1"/>
</dbReference>
<feature type="transmembrane region" description="Helical" evidence="12">
    <location>
        <begin position="456"/>
        <end position="480"/>
    </location>
</feature>
<evidence type="ECO:0000256" key="7">
    <source>
        <dbReference type="ARBA" id="ARBA00022989"/>
    </source>
</evidence>
<evidence type="ECO:0000256" key="1">
    <source>
        <dbReference type="ARBA" id="ARBA00004651"/>
    </source>
</evidence>
<feature type="binding site" evidence="11">
    <location>
        <position position="112"/>
    </location>
    <ligand>
        <name>K(+)</name>
        <dbReference type="ChEBI" id="CHEBI:29103"/>
    </ligand>
</feature>
<keyword evidence="2 10" id="KW-0813">Transport</keyword>
<feature type="transmembrane region" description="Helical" evidence="12">
    <location>
        <begin position="322"/>
        <end position="340"/>
    </location>
</feature>
<proteinExistence type="inferred from homology"/>
<evidence type="ECO:0000256" key="11">
    <source>
        <dbReference type="PIRSR" id="PIRSR006247-1"/>
    </source>
</evidence>
<feature type="transmembrane region" description="Helical" evidence="12">
    <location>
        <begin position="71"/>
        <end position="92"/>
    </location>
</feature>
<keyword evidence="6 10" id="KW-0630">Potassium</keyword>
<feature type="transmembrane region" description="Helical" evidence="12">
    <location>
        <begin position="39"/>
        <end position="59"/>
    </location>
</feature>
<evidence type="ECO:0000256" key="3">
    <source>
        <dbReference type="ARBA" id="ARBA00022475"/>
    </source>
</evidence>
<feature type="transmembrane region" description="Helical" evidence="12">
    <location>
        <begin position="186"/>
        <end position="207"/>
    </location>
</feature>
<reference evidence="13 14" key="1">
    <citation type="submission" date="2020-02" db="EMBL/GenBank/DDBJ databases">
        <title>complete genome sequence of Rhodobacteraceae bacterium.</title>
        <authorList>
            <person name="Park J."/>
            <person name="Kim Y.-S."/>
            <person name="Kim K.-H."/>
        </authorList>
    </citation>
    <scope>NUCLEOTIDE SEQUENCE [LARGE SCALE GENOMIC DNA]</scope>
    <source>
        <strain evidence="13 14">RR4-56</strain>
    </source>
</reference>
<dbReference type="InterPro" id="IPR004772">
    <property type="entry name" value="TrkH"/>
</dbReference>